<evidence type="ECO:0008006" key="4">
    <source>
        <dbReference type="Google" id="ProtNLM"/>
    </source>
</evidence>
<protein>
    <recommendedName>
        <fullName evidence="4">HTH myb-type domain-containing protein</fullName>
    </recommendedName>
</protein>
<dbReference type="OrthoDB" id="2307630at2759"/>
<proteinExistence type="predicted"/>
<gene>
    <name evidence="2" type="ORF">RirG_022950</name>
</gene>
<keyword evidence="3" id="KW-1185">Reference proteome</keyword>
<dbReference type="HOGENOM" id="CLU_083094_0_0_1"/>
<dbReference type="AlphaFoldDB" id="A0A015K722"/>
<accession>A0A015K722</accession>
<dbReference type="SMR" id="A0A015K722"/>
<feature type="region of interest" description="Disordered" evidence="1">
    <location>
        <begin position="113"/>
        <end position="134"/>
    </location>
</feature>
<evidence type="ECO:0000313" key="3">
    <source>
        <dbReference type="Proteomes" id="UP000022910"/>
    </source>
</evidence>
<dbReference type="EMBL" id="JEMT01010740">
    <property type="protein sequence ID" value="EXX77542.1"/>
    <property type="molecule type" value="Genomic_DNA"/>
</dbReference>
<comment type="caution">
    <text evidence="2">The sequence shown here is derived from an EMBL/GenBank/DDBJ whole genome shotgun (WGS) entry which is preliminary data.</text>
</comment>
<organism evidence="2 3">
    <name type="scientific">Rhizophagus irregularis (strain DAOM 197198w)</name>
    <name type="common">Glomus intraradices</name>
    <dbReference type="NCBI Taxonomy" id="1432141"/>
    <lineage>
        <taxon>Eukaryota</taxon>
        <taxon>Fungi</taxon>
        <taxon>Fungi incertae sedis</taxon>
        <taxon>Mucoromycota</taxon>
        <taxon>Glomeromycotina</taxon>
        <taxon>Glomeromycetes</taxon>
        <taxon>Glomerales</taxon>
        <taxon>Glomeraceae</taxon>
        <taxon>Rhizophagus</taxon>
    </lineage>
</organism>
<feature type="compositionally biased region" description="Basic residues" evidence="1">
    <location>
        <begin position="113"/>
        <end position="125"/>
    </location>
</feature>
<sequence length="198" mass="23877">MLSPQDRHTVLLELKRLRRIGNVRDPFVRISRILNNRYTASQISNYYRNYLNPELNLDDLNDDEEYFIDDWILCNRTENGTIRWTSLIKDLRKRFGFLRSENMVKNYWYTKQKRSRNSSQRRRRLSTSSRSSRRSSTFTIASTVIPVTTITLPFDPTALLTPPHHDDYTYHQQHNYLLPTLQCNFYPKEDKFLFKKFL</sequence>
<reference evidence="2 3" key="1">
    <citation type="submission" date="2014-02" db="EMBL/GenBank/DDBJ databases">
        <title>Single nucleus genome sequencing reveals high similarity among nuclei of an endomycorrhizal fungus.</title>
        <authorList>
            <person name="Lin K."/>
            <person name="Geurts R."/>
            <person name="Zhang Z."/>
            <person name="Limpens E."/>
            <person name="Saunders D.G."/>
            <person name="Mu D."/>
            <person name="Pang E."/>
            <person name="Cao H."/>
            <person name="Cha H."/>
            <person name="Lin T."/>
            <person name="Zhou Q."/>
            <person name="Shang Y."/>
            <person name="Li Y."/>
            <person name="Ivanov S."/>
            <person name="Sharma T."/>
            <person name="Velzen R.V."/>
            <person name="Ruijter N.D."/>
            <person name="Aanen D.K."/>
            <person name="Win J."/>
            <person name="Kamoun S."/>
            <person name="Bisseling T."/>
            <person name="Huang S."/>
        </authorList>
    </citation>
    <scope>NUCLEOTIDE SEQUENCE [LARGE SCALE GENOMIC DNA]</scope>
    <source>
        <strain evidence="3">DAOM197198w</strain>
    </source>
</reference>
<evidence type="ECO:0000313" key="2">
    <source>
        <dbReference type="EMBL" id="EXX77542.1"/>
    </source>
</evidence>
<name>A0A015K722_RHIIW</name>
<evidence type="ECO:0000256" key="1">
    <source>
        <dbReference type="SAM" id="MobiDB-lite"/>
    </source>
</evidence>
<dbReference type="Proteomes" id="UP000022910">
    <property type="component" value="Unassembled WGS sequence"/>
</dbReference>